<dbReference type="PANTHER" id="PTHR43617:SF34">
    <property type="entry name" value="PUTATIVE-RELATED"/>
    <property type="match status" value="1"/>
</dbReference>
<dbReference type="InterPro" id="IPR000182">
    <property type="entry name" value="GNAT_dom"/>
</dbReference>
<comment type="caution">
    <text evidence="2">The sequence shown here is derived from an EMBL/GenBank/DDBJ whole genome shotgun (WGS) entry which is preliminary data.</text>
</comment>
<gene>
    <name evidence="2" type="ORF">EDD79_104115</name>
</gene>
<reference evidence="2 3" key="1">
    <citation type="submission" date="2019-03" db="EMBL/GenBank/DDBJ databases">
        <title>Genomic Encyclopedia of Type Strains, Phase IV (KMG-IV): sequencing the most valuable type-strain genomes for metagenomic binning, comparative biology and taxonomic classification.</title>
        <authorList>
            <person name="Goeker M."/>
        </authorList>
    </citation>
    <scope>NUCLEOTIDE SEQUENCE [LARGE SCALE GENOMIC DNA]</scope>
    <source>
        <strain evidence="2 3">DSM 100013</strain>
    </source>
</reference>
<dbReference type="Proteomes" id="UP000295504">
    <property type="component" value="Unassembled WGS sequence"/>
</dbReference>
<dbReference type="AlphaFoldDB" id="A0A4R2T9D2"/>
<dbReference type="GO" id="GO:0016747">
    <property type="term" value="F:acyltransferase activity, transferring groups other than amino-acyl groups"/>
    <property type="evidence" value="ECO:0007669"/>
    <property type="project" value="InterPro"/>
</dbReference>
<evidence type="ECO:0000313" key="3">
    <source>
        <dbReference type="Proteomes" id="UP000295504"/>
    </source>
</evidence>
<dbReference type="EMBL" id="SLYC01000041">
    <property type="protein sequence ID" value="TCP98411.1"/>
    <property type="molecule type" value="Genomic_DNA"/>
</dbReference>
<keyword evidence="3" id="KW-1185">Reference proteome</keyword>
<dbReference type="RefSeq" id="WP_165913750.1">
    <property type="nucleotide sequence ID" value="NZ_CP058648.1"/>
</dbReference>
<dbReference type="Gene3D" id="3.40.630.30">
    <property type="match status" value="1"/>
</dbReference>
<dbReference type="CDD" id="cd04301">
    <property type="entry name" value="NAT_SF"/>
    <property type="match status" value="1"/>
</dbReference>
<name>A0A4R2T9D2_9FIRM</name>
<organism evidence="2 3">
    <name type="scientific">Serpentinicella alkaliphila</name>
    <dbReference type="NCBI Taxonomy" id="1734049"/>
    <lineage>
        <taxon>Bacteria</taxon>
        <taxon>Bacillati</taxon>
        <taxon>Bacillota</taxon>
        <taxon>Clostridia</taxon>
        <taxon>Peptostreptococcales</taxon>
        <taxon>Natronincolaceae</taxon>
        <taxon>Serpentinicella</taxon>
    </lineage>
</organism>
<dbReference type="PROSITE" id="PS51186">
    <property type="entry name" value="GNAT"/>
    <property type="match status" value="1"/>
</dbReference>
<proteinExistence type="predicted"/>
<feature type="domain" description="N-acetyltransferase" evidence="1">
    <location>
        <begin position="104"/>
        <end position="241"/>
    </location>
</feature>
<keyword evidence="2" id="KW-0689">Ribosomal protein</keyword>
<dbReference type="InterPro" id="IPR050276">
    <property type="entry name" value="MshD_Acetyltransferase"/>
</dbReference>
<dbReference type="PANTHER" id="PTHR43617">
    <property type="entry name" value="L-AMINO ACID N-ACETYLTRANSFERASE"/>
    <property type="match status" value="1"/>
</dbReference>
<evidence type="ECO:0000259" key="1">
    <source>
        <dbReference type="PROSITE" id="PS51186"/>
    </source>
</evidence>
<protein>
    <submittedName>
        <fullName evidence="2">Ribosomal protein S18 acetylase RimI-like enzyme</fullName>
    </submittedName>
</protein>
<dbReference type="GO" id="GO:0005840">
    <property type="term" value="C:ribosome"/>
    <property type="evidence" value="ECO:0007669"/>
    <property type="project" value="UniProtKB-KW"/>
</dbReference>
<evidence type="ECO:0000313" key="2">
    <source>
        <dbReference type="EMBL" id="TCP98411.1"/>
    </source>
</evidence>
<sequence>MSSKNYELRPLQWDTDYFGVSSARVNLSGIVDERGQEDIIEFCKDYDFVTISNLDNIKENNHWIGNRTNAFLADMNIQFIKIFEDKPNYQDEKTYVVNSLSRNEQIVDIAKKSFNYSRFFNDPRLPQKQADNIYLHWTECAFGQENKYFVISERDGNVAGYILFSFNEDSSVIELIAVDEKYQGQKVGKSLIHTMESFVIDRRIKKIKVGTQVNNILAAQFYSAIGFKYVSYGSMYHLWRR</sequence>
<dbReference type="Pfam" id="PF00583">
    <property type="entry name" value="Acetyltransf_1"/>
    <property type="match status" value="1"/>
</dbReference>
<accession>A0A4R2T9D2</accession>
<dbReference type="InterPro" id="IPR016181">
    <property type="entry name" value="Acyl_CoA_acyltransferase"/>
</dbReference>
<keyword evidence="2" id="KW-0687">Ribonucleoprotein</keyword>
<dbReference type="SUPFAM" id="SSF55729">
    <property type="entry name" value="Acyl-CoA N-acyltransferases (Nat)"/>
    <property type="match status" value="1"/>
</dbReference>